<protein>
    <submittedName>
        <fullName evidence="2">(Atlantic silverside) hypothetical protein</fullName>
    </submittedName>
</protein>
<evidence type="ECO:0000313" key="2">
    <source>
        <dbReference type="EMBL" id="CAG5895845.1"/>
    </source>
</evidence>
<gene>
    <name evidence="2" type="ORF">MMEN_LOCUS6918</name>
</gene>
<evidence type="ECO:0000256" key="1">
    <source>
        <dbReference type="SAM" id="MobiDB-lite"/>
    </source>
</evidence>
<reference evidence="2" key="1">
    <citation type="submission" date="2021-05" db="EMBL/GenBank/DDBJ databases">
        <authorList>
            <person name="Tigano A."/>
        </authorList>
    </citation>
    <scope>NUCLEOTIDE SEQUENCE</scope>
</reference>
<organism evidence="2 3">
    <name type="scientific">Menidia menidia</name>
    <name type="common">Atlantic silverside</name>
    <dbReference type="NCBI Taxonomy" id="238744"/>
    <lineage>
        <taxon>Eukaryota</taxon>
        <taxon>Metazoa</taxon>
        <taxon>Chordata</taxon>
        <taxon>Craniata</taxon>
        <taxon>Vertebrata</taxon>
        <taxon>Euteleostomi</taxon>
        <taxon>Actinopterygii</taxon>
        <taxon>Neopterygii</taxon>
        <taxon>Teleostei</taxon>
        <taxon>Neoteleostei</taxon>
        <taxon>Acanthomorphata</taxon>
        <taxon>Ovalentaria</taxon>
        <taxon>Atherinomorphae</taxon>
        <taxon>Atheriniformes</taxon>
        <taxon>Atherinopsidae</taxon>
        <taxon>Menidiinae</taxon>
        <taxon>Menidia</taxon>
    </lineage>
</organism>
<dbReference type="AlphaFoldDB" id="A0A8S4AVR3"/>
<keyword evidence="3" id="KW-1185">Reference proteome</keyword>
<name>A0A8S4AVR3_9TELE</name>
<accession>A0A8S4AVR3</accession>
<proteinExistence type="predicted"/>
<sequence length="131" mass="14626">MEESGRKTQTEGWPLQMKYSAAAADLWADQGGVQPGFRKPSGQKPSQPALCRRADAMRRGSFTPERCHVSSLLTPKDPAESSLYVNRWCFTSKLENDPMRVPSPSIRAEPRAAQRVKVPMPNAGQSRRRLT</sequence>
<dbReference type="EMBL" id="CAJRST010006668">
    <property type="protein sequence ID" value="CAG5895845.1"/>
    <property type="molecule type" value="Genomic_DNA"/>
</dbReference>
<comment type="caution">
    <text evidence="2">The sequence shown here is derived from an EMBL/GenBank/DDBJ whole genome shotgun (WGS) entry which is preliminary data.</text>
</comment>
<dbReference type="Proteomes" id="UP000677803">
    <property type="component" value="Unassembled WGS sequence"/>
</dbReference>
<feature type="region of interest" description="Disordered" evidence="1">
    <location>
        <begin position="95"/>
        <end position="131"/>
    </location>
</feature>
<feature type="region of interest" description="Disordered" evidence="1">
    <location>
        <begin position="30"/>
        <end position="64"/>
    </location>
</feature>
<evidence type="ECO:0000313" key="3">
    <source>
        <dbReference type="Proteomes" id="UP000677803"/>
    </source>
</evidence>